<keyword evidence="2" id="KW-1185">Reference proteome</keyword>
<comment type="caution">
    <text evidence="1">The sequence shown here is derived from an EMBL/GenBank/DDBJ whole genome shotgun (WGS) entry which is preliminary data.</text>
</comment>
<proteinExistence type="predicted"/>
<organism evidence="1 2">
    <name type="scientific">Demequina litorisediminis</name>
    <dbReference type="NCBI Taxonomy" id="1849022"/>
    <lineage>
        <taxon>Bacteria</taxon>
        <taxon>Bacillati</taxon>
        <taxon>Actinomycetota</taxon>
        <taxon>Actinomycetes</taxon>
        <taxon>Micrococcales</taxon>
        <taxon>Demequinaceae</taxon>
        <taxon>Demequina</taxon>
    </lineage>
</organism>
<gene>
    <name evidence="1" type="ORF">GCM10025876_32400</name>
</gene>
<evidence type="ECO:0000313" key="1">
    <source>
        <dbReference type="EMBL" id="GMA37036.1"/>
    </source>
</evidence>
<sequence length="101" mass="11292">MPDQTDMLRQSEPVTVAATAVVDEADRVASWWRVLATTDGDVRRAARDALITHHAPLVTHVATRMIGRLPDQVEARGPGLLRHLRIDRRRREVPGGTRVQV</sequence>
<reference evidence="2" key="1">
    <citation type="journal article" date="2019" name="Int. J. Syst. Evol. Microbiol.">
        <title>The Global Catalogue of Microorganisms (GCM) 10K type strain sequencing project: providing services to taxonomists for standard genome sequencing and annotation.</title>
        <authorList>
            <consortium name="The Broad Institute Genomics Platform"/>
            <consortium name="The Broad Institute Genome Sequencing Center for Infectious Disease"/>
            <person name="Wu L."/>
            <person name="Ma J."/>
        </authorList>
    </citation>
    <scope>NUCLEOTIDE SEQUENCE [LARGE SCALE GENOMIC DNA]</scope>
    <source>
        <strain evidence="2">NBRC 112299</strain>
    </source>
</reference>
<protein>
    <submittedName>
        <fullName evidence="1">Uncharacterized protein</fullName>
    </submittedName>
</protein>
<dbReference type="EMBL" id="BSUN01000001">
    <property type="protein sequence ID" value="GMA37036.1"/>
    <property type="molecule type" value="Genomic_DNA"/>
</dbReference>
<name>A0ABQ6IIT7_9MICO</name>
<evidence type="ECO:0000313" key="2">
    <source>
        <dbReference type="Proteomes" id="UP001157125"/>
    </source>
</evidence>
<accession>A0ABQ6IIT7</accession>
<dbReference type="Proteomes" id="UP001157125">
    <property type="component" value="Unassembled WGS sequence"/>
</dbReference>